<dbReference type="InterPro" id="IPR036390">
    <property type="entry name" value="WH_DNA-bd_sf"/>
</dbReference>
<dbReference type="CDD" id="cd07377">
    <property type="entry name" value="WHTH_GntR"/>
    <property type="match status" value="1"/>
</dbReference>
<dbReference type="PRINTS" id="PR00035">
    <property type="entry name" value="HTHGNTR"/>
</dbReference>
<comment type="caution">
    <text evidence="5">The sequence shown here is derived from an EMBL/GenBank/DDBJ whole genome shotgun (WGS) entry which is preliminary data.</text>
</comment>
<evidence type="ECO:0000313" key="5">
    <source>
        <dbReference type="EMBL" id="MBP2380285.1"/>
    </source>
</evidence>
<evidence type="ECO:0000256" key="3">
    <source>
        <dbReference type="ARBA" id="ARBA00023163"/>
    </source>
</evidence>
<evidence type="ECO:0000259" key="4">
    <source>
        <dbReference type="PROSITE" id="PS50949"/>
    </source>
</evidence>
<accession>A0ABS4WVQ1</accession>
<name>A0ABS4WVQ1_9MICO</name>
<keyword evidence="2" id="KW-0238">DNA-binding</keyword>
<dbReference type="InterPro" id="IPR036388">
    <property type="entry name" value="WH-like_DNA-bd_sf"/>
</dbReference>
<dbReference type="Pfam" id="PF07702">
    <property type="entry name" value="UTRA"/>
    <property type="match status" value="1"/>
</dbReference>
<dbReference type="PANTHER" id="PTHR44846">
    <property type="entry name" value="MANNOSYL-D-GLYCERATE TRANSPORT/METABOLISM SYSTEM REPRESSOR MNGR-RELATED"/>
    <property type="match status" value="1"/>
</dbReference>
<dbReference type="PROSITE" id="PS50949">
    <property type="entry name" value="HTH_GNTR"/>
    <property type="match status" value="1"/>
</dbReference>
<dbReference type="EMBL" id="JAGIOD010000001">
    <property type="protein sequence ID" value="MBP2380285.1"/>
    <property type="molecule type" value="Genomic_DNA"/>
</dbReference>
<dbReference type="InterPro" id="IPR011663">
    <property type="entry name" value="UTRA"/>
</dbReference>
<dbReference type="Pfam" id="PF00392">
    <property type="entry name" value="GntR"/>
    <property type="match status" value="1"/>
</dbReference>
<evidence type="ECO:0000313" key="6">
    <source>
        <dbReference type="Proteomes" id="UP001519290"/>
    </source>
</evidence>
<keyword evidence="6" id="KW-1185">Reference proteome</keyword>
<dbReference type="Proteomes" id="UP001519290">
    <property type="component" value="Unassembled WGS sequence"/>
</dbReference>
<evidence type="ECO:0000256" key="2">
    <source>
        <dbReference type="ARBA" id="ARBA00023125"/>
    </source>
</evidence>
<dbReference type="InterPro" id="IPR000524">
    <property type="entry name" value="Tscrpt_reg_HTH_GntR"/>
</dbReference>
<dbReference type="InterPro" id="IPR050679">
    <property type="entry name" value="Bact_HTH_transcr_reg"/>
</dbReference>
<dbReference type="SUPFAM" id="SSF46785">
    <property type="entry name" value="Winged helix' DNA-binding domain"/>
    <property type="match status" value="1"/>
</dbReference>
<evidence type="ECO:0000256" key="1">
    <source>
        <dbReference type="ARBA" id="ARBA00023015"/>
    </source>
</evidence>
<keyword evidence="3" id="KW-0804">Transcription</keyword>
<dbReference type="Gene3D" id="3.40.1410.10">
    <property type="entry name" value="Chorismate lyase-like"/>
    <property type="match status" value="1"/>
</dbReference>
<organism evidence="5 6">
    <name type="scientific">Brachybacterium sacelli</name>
    <dbReference type="NCBI Taxonomy" id="173364"/>
    <lineage>
        <taxon>Bacteria</taxon>
        <taxon>Bacillati</taxon>
        <taxon>Actinomycetota</taxon>
        <taxon>Actinomycetes</taxon>
        <taxon>Micrococcales</taxon>
        <taxon>Dermabacteraceae</taxon>
        <taxon>Brachybacterium</taxon>
    </lineage>
</organism>
<keyword evidence="1" id="KW-0805">Transcription regulation</keyword>
<dbReference type="Gene3D" id="1.10.10.10">
    <property type="entry name" value="Winged helix-like DNA-binding domain superfamily/Winged helix DNA-binding domain"/>
    <property type="match status" value="1"/>
</dbReference>
<dbReference type="SUPFAM" id="SSF64288">
    <property type="entry name" value="Chorismate lyase-like"/>
    <property type="match status" value="1"/>
</dbReference>
<dbReference type="InterPro" id="IPR028978">
    <property type="entry name" value="Chorismate_lyase_/UTRA_dom_sf"/>
</dbReference>
<reference evidence="5 6" key="1">
    <citation type="submission" date="2021-03" db="EMBL/GenBank/DDBJ databases">
        <title>Sequencing the genomes of 1000 actinobacteria strains.</title>
        <authorList>
            <person name="Klenk H.-P."/>
        </authorList>
    </citation>
    <scope>NUCLEOTIDE SEQUENCE [LARGE SCALE GENOMIC DNA]</scope>
    <source>
        <strain evidence="5 6">DSM 14566</strain>
    </source>
</reference>
<feature type="domain" description="HTH gntR-type" evidence="4">
    <location>
        <begin position="8"/>
        <end position="76"/>
    </location>
</feature>
<sequence>MTSSVRGTQTYAGIVTFLRREIASGRLGPGQTVPSESELCTRFETSRGPVRQALGILRDEGLISSGRGRRSVVLETVPVQPFDVALSFTQWCREVGMEPGQRTETMTRAWATQAQADSLEIDPGDPVVELLRLRFADDLPIMLERLCYPFEVGRHVLSFDPDSGSVYERLVASGVDIHHATRILDAVAADEDDARLLGIEPGAPLMRLRRRAFTIDGRPIEWSDDRYLPRHAQFASTTVRGAANGLSMLKGL</sequence>
<dbReference type="PANTHER" id="PTHR44846:SF17">
    <property type="entry name" value="GNTR-FAMILY TRANSCRIPTIONAL REGULATOR"/>
    <property type="match status" value="1"/>
</dbReference>
<dbReference type="SMART" id="SM00345">
    <property type="entry name" value="HTH_GNTR"/>
    <property type="match status" value="1"/>
</dbReference>
<protein>
    <submittedName>
        <fullName evidence="5">GntR family transcriptional regulator</fullName>
    </submittedName>
</protein>
<dbReference type="SMART" id="SM00866">
    <property type="entry name" value="UTRA"/>
    <property type="match status" value="1"/>
</dbReference>
<dbReference type="RefSeq" id="WP_209898027.1">
    <property type="nucleotide sequence ID" value="NZ_BAAAJW010000006.1"/>
</dbReference>
<gene>
    <name evidence="5" type="ORF">JOF43_000242</name>
</gene>
<proteinExistence type="predicted"/>